<evidence type="ECO:0000256" key="1">
    <source>
        <dbReference type="ARBA" id="ARBA00004196"/>
    </source>
</evidence>
<feature type="chain" id="PRO_5032657648" evidence="5">
    <location>
        <begin position="27"/>
        <end position="326"/>
    </location>
</feature>
<comment type="similarity">
    <text evidence="2">Belongs to the bacterial solute-binding protein 7 family.</text>
</comment>
<dbReference type="PANTHER" id="PTHR33376:SF4">
    <property type="entry name" value="SIALIC ACID-BINDING PERIPLASMIC PROTEIN SIAP"/>
    <property type="match status" value="1"/>
</dbReference>
<dbReference type="NCBIfam" id="NF037995">
    <property type="entry name" value="TRAP_S1"/>
    <property type="match status" value="1"/>
</dbReference>
<evidence type="ECO:0000256" key="3">
    <source>
        <dbReference type="ARBA" id="ARBA00022448"/>
    </source>
</evidence>
<proteinExistence type="inferred from homology"/>
<evidence type="ECO:0000256" key="5">
    <source>
        <dbReference type="SAM" id="SignalP"/>
    </source>
</evidence>
<comment type="subcellular location">
    <subcellularLocation>
        <location evidence="1">Cell envelope</location>
    </subcellularLocation>
</comment>
<dbReference type="Proteomes" id="UP000559404">
    <property type="component" value="Unassembled WGS sequence"/>
</dbReference>
<sequence>MSIKTSCKSLLLAGAALALMATGASAVEWRLGHILPPDHPGNRALERAAEEIAERTDNRIEIKVFPAGQIGGAKEILTGMTIGTHQMAFDGAGILSQWSSQLGVLEAPYLAKDFRHLERLIDSKKGHELVEALRTEHGLRLLDVWYYGTRHMTNNARPIETPADVEGLKLRVPEVALSLEFVKALGGRPTPMAFPELYLGLQTGVVDGQENPLPTINAAKFYEVQTHLALTGHLVQFVAPLVAEDAWNAASEGDRAVVMEVLQTVGDDYNASVIALEKELVAALEEKGMAVTRPDREAFATAVQPIFGQFAEVWGPDTYGALAEID</sequence>
<protein>
    <submittedName>
        <fullName evidence="6">Sialic acid TRAP transporter substrate-binding protein SiaP</fullName>
    </submittedName>
</protein>
<dbReference type="InterPro" id="IPR018389">
    <property type="entry name" value="DctP_fam"/>
</dbReference>
<dbReference type="Pfam" id="PF03480">
    <property type="entry name" value="DctP"/>
    <property type="match status" value="1"/>
</dbReference>
<evidence type="ECO:0000313" key="7">
    <source>
        <dbReference type="Proteomes" id="UP000559404"/>
    </source>
</evidence>
<reference evidence="6 7" key="1">
    <citation type="submission" date="2020-07" db="EMBL/GenBank/DDBJ databases">
        <authorList>
            <person name="Li M."/>
        </authorList>
    </citation>
    <scope>NUCLEOTIDE SEQUENCE [LARGE SCALE GENOMIC DNA]</scope>
    <source>
        <strain evidence="6 7">DSM 23284</strain>
    </source>
</reference>
<keyword evidence="7" id="KW-1185">Reference proteome</keyword>
<dbReference type="EMBL" id="JACEON010000014">
    <property type="protein sequence ID" value="MBA4612902.1"/>
    <property type="molecule type" value="Genomic_DNA"/>
</dbReference>
<dbReference type="InterPro" id="IPR004682">
    <property type="entry name" value="TRAP_DctP"/>
</dbReference>
<organism evidence="6 7">
    <name type="scientific">Stappia taiwanensis</name>
    <dbReference type="NCBI Taxonomy" id="992267"/>
    <lineage>
        <taxon>Bacteria</taxon>
        <taxon>Pseudomonadati</taxon>
        <taxon>Pseudomonadota</taxon>
        <taxon>Alphaproteobacteria</taxon>
        <taxon>Hyphomicrobiales</taxon>
        <taxon>Stappiaceae</taxon>
        <taxon>Stappia</taxon>
    </lineage>
</organism>
<name>A0A838XRG5_9HYPH</name>
<dbReference type="PIRSF" id="PIRSF006470">
    <property type="entry name" value="DctB"/>
    <property type="match status" value="1"/>
</dbReference>
<evidence type="ECO:0000256" key="4">
    <source>
        <dbReference type="ARBA" id="ARBA00022729"/>
    </source>
</evidence>
<comment type="caution">
    <text evidence="6">The sequence shown here is derived from an EMBL/GenBank/DDBJ whole genome shotgun (WGS) entry which is preliminary data.</text>
</comment>
<dbReference type="InterPro" id="IPR038404">
    <property type="entry name" value="TRAP_DctP_sf"/>
</dbReference>
<gene>
    <name evidence="6" type="ORF">H1W37_14660</name>
</gene>
<dbReference type="AlphaFoldDB" id="A0A838XRG5"/>
<accession>A0A838XRG5</accession>
<keyword evidence="3" id="KW-0813">Transport</keyword>
<feature type="signal peptide" evidence="5">
    <location>
        <begin position="1"/>
        <end position="26"/>
    </location>
</feature>
<evidence type="ECO:0000256" key="2">
    <source>
        <dbReference type="ARBA" id="ARBA00009023"/>
    </source>
</evidence>
<evidence type="ECO:0000313" key="6">
    <source>
        <dbReference type="EMBL" id="MBA4612902.1"/>
    </source>
</evidence>
<dbReference type="PANTHER" id="PTHR33376">
    <property type="match status" value="1"/>
</dbReference>
<keyword evidence="4 5" id="KW-0732">Signal</keyword>
<dbReference type="NCBIfam" id="TIGR00787">
    <property type="entry name" value="dctP"/>
    <property type="match status" value="1"/>
</dbReference>
<dbReference type="RefSeq" id="WP_181761098.1">
    <property type="nucleotide sequence ID" value="NZ_BMCR01000011.1"/>
</dbReference>
<dbReference type="Gene3D" id="3.40.190.170">
    <property type="entry name" value="Bacterial extracellular solute-binding protein, family 7"/>
    <property type="match status" value="1"/>
</dbReference>
<dbReference type="CDD" id="cd13672">
    <property type="entry name" value="PBP2_TRAP_Siap"/>
    <property type="match status" value="1"/>
</dbReference>
<reference evidence="6 7" key="2">
    <citation type="submission" date="2020-08" db="EMBL/GenBank/DDBJ databases">
        <title>Stappia taiwanensis sp. nov., isolated from a coastal thermal spring.</title>
        <authorList>
            <person name="Kampfer P."/>
        </authorList>
    </citation>
    <scope>NUCLEOTIDE SEQUENCE [LARGE SCALE GENOMIC DNA]</scope>
    <source>
        <strain evidence="6 7">DSM 23284</strain>
    </source>
</reference>
<dbReference type="GO" id="GO:0030288">
    <property type="term" value="C:outer membrane-bounded periplasmic space"/>
    <property type="evidence" value="ECO:0007669"/>
    <property type="project" value="InterPro"/>
</dbReference>
<dbReference type="GO" id="GO:0055085">
    <property type="term" value="P:transmembrane transport"/>
    <property type="evidence" value="ECO:0007669"/>
    <property type="project" value="InterPro"/>
</dbReference>